<evidence type="ECO:0000313" key="1">
    <source>
        <dbReference type="EMBL" id="EKR55010.1"/>
    </source>
</evidence>
<name>A0A0E2DHB5_LEPIR</name>
<dbReference type="AlphaFoldDB" id="A0A0E2DHB5"/>
<gene>
    <name evidence="1" type="ORF">LEP1GSC105_3886</name>
</gene>
<comment type="caution">
    <text evidence="1">The sequence shown here is derived from an EMBL/GenBank/DDBJ whole genome shotgun (WGS) entry which is preliminary data.</text>
</comment>
<reference evidence="1 2" key="1">
    <citation type="submission" date="2012-10" db="EMBL/GenBank/DDBJ databases">
        <authorList>
            <person name="Harkins D.M."/>
            <person name="Durkin A.S."/>
            <person name="Brinkac L.M."/>
            <person name="Haft D.H."/>
            <person name="Selengut J.D."/>
            <person name="Sanka R."/>
            <person name="DePew J."/>
            <person name="Purushe J."/>
            <person name="Chanthongthip A."/>
            <person name="Lattana O."/>
            <person name="Phetsouvanh R."/>
            <person name="Newton P.N."/>
            <person name="Vinetz J.M."/>
            <person name="Sutton G.G."/>
            <person name="Nierman W.C."/>
            <person name="Fouts D.E."/>
        </authorList>
    </citation>
    <scope>NUCLEOTIDE SEQUENCE [LARGE SCALE GENOMIC DNA]</scope>
    <source>
        <strain evidence="1 2">UI 12758</strain>
    </source>
</reference>
<accession>A0A0E2DHB5</accession>
<evidence type="ECO:0000313" key="2">
    <source>
        <dbReference type="Proteomes" id="UP000001340"/>
    </source>
</evidence>
<protein>
    <submittedName>
        <fullName evidence="1">Uncharacterized protein</fullName>
    </submittedName>
</protein>
<proteinExistence type="predicted"/>
<dbReference type="Proteomes" id="UP000001340">
    <property type="component" value="Unassembled WGS sequence"/>
</dbReference>
<sequence length="44" mass="5272">MDFDIRYLKIFKSPEVFQVLSGDFYSCLNLLYRESNDSMDILMN</sequence>
<dbReference type="EMBL" id="AHNR02000040">
    <property type="protein sequence ID" value="EKR55010.1"/>
    <property type="molecule type" value="Genomic_DNA"/>
</dbReference>
<organism evidence="1 2">
    <name type="scientific">Leptospira interrogans str. UI 12758</name>
    <dbReference type="NCBI Taxonomy" id="1049938"/>
    <lineage>
        <taxon>Bacteria</taxon>
        <taxon>Pseudomonadati</taxon>
        <taxon>Spirochaetota</taxon>
        <taxon>Spirochaetia</taxon>
        <taxon>Leptospirales</taxon>
        <taxon>Leptospiraceae</taxon>
        <taxon>Leptospira</taxon>
    </lineage>
</organism>